<proteinExistence type="predicted"/>
<dbReference type="InterPro" id="IPR029032">
    <property type="entry name" value="AhpD-like"/>
</dbReference>
<reference evidence="1 2" key="1">
    <citation type="submission" date="2018-12" db="EMBL/GenBank/DDBJ databases">
        <title>Amycolatopsis eburnea sp. nov. actinomycete associate with arbuscular mycorrhiza fungal spore.</title>
        <authorList>
            <person name="Lumyong S."/>
            <person name="Chaiya L."/>
        </authorList>
    </citation>
    <scope>NUCLEOTIDE SEQUENCE [LARGE SCALE GENOMIC DNA]</scope>
    <source>
        <strain evidence="1 2">GLM-1</strain>
    </source>
</reference>
<evidence type="ECO:0000313" key="1">
    <source>
        <dbReference type="EMBL" id="RSD14076.1"/>
    </source>
</evidence>
<name>A0A427T560_9PSEU</name>
<accession>A0A427T560</accession>
<dbReference type="RefSeq" id="WP_125313350.1">
    <property type="nucleotide sequence ID" value="NZ_RSEC01000058.1"/>
</dbReference>
<dbReference type="AlphaFoldDB" id="A0A427T560"/>
<gene>
    <name evidence="1" type="ORF">EIY87_31015</name>
</gene>
<protein>
    <submittedName>
        <fullName evidence="1">Carboxymuconolactone decarboxylase family protein</fullName>
    </submittedName>
</protein>
<dbReference type="Gene3D" id="1.20.1290.10">
    <property type="entry name" value="AhpD-like"/>
    <property type="match status" value="1"/>
</dbReference>
<dbReference type="SUPFAM" id="SSF69118">
    <property type="entry name" value="AhpD-like"/>
    <property type="match status" value="1"/>
</dbReference>
<dbReference type="PANTHER" id="PTHR34846">
    <property type="entry name" value="4-CARBOXYMUCONOLACTONE DECARBOXYLASE FAMILY PROTEIN (AFU_ORTHOLOGUE AFUA_6G11590)"/>
    <property type="match status" value="1"/>
</dbReference>
<evidence type="ECO:0000313" key="2">
    <source>
        <dbReference type="Proteomes" id="UP000267081"/>
    </source>
</evidence>
<dbReference type="OrthoDB" id="949132at2"/>
<keyword evidence="2" id="KW-1185">Reference proteome</keyword>
<comment type="caution">
    <text evidence="1">The sequence shown here is derived from an EMBL/GenBank/DDBJ whole genome shotgun (WGS) entry which is preliminary data.</text>
</comment>
<dbReference type="PANTHER" id="PTHR34846:SF11">
    <property type="entry name" value="4-CARBOXYMUCONOLACTONE DECARBOXYLASE FAMILY PROTEIN (AFU_ORTHOLOGUE AFUA_6G11590)"/>
    <property type="match status" value="1"/>
</dbReference>
<sequence>MTKPHDVLGGRLPLVDPSTLTPDQQKLFDSIMANQLPWANDSGFEISTGDGRLIGPFNTFLRHPEIALRFLEFAAAESGHTSLTERVREVVIVAVGAVWGTGARYELYAHKIIAAQLGLSSDVIDALAKGEVPDELDAEEKLAVRVTRQLLIEHQLDDDLYRAAEQAFGQRGLYDIGAVMGQYQTVCTLLTMFQVPAPE</sequence>
<organism evidence="1 2">
    <name type="scientific">Amycolatopsis eburnea</name>
    <dbReference type="NCBI Taxonomy" id="2267691"/>
    <lineage>
        <taxon>Bacteria</taxon>
        <taxon>Bacillati</taxon>
        <taxon>Actinomycetota</taxon>
        <taxon>Actinomycetes</taxon>
        <taxon>Pseudonocardiales</taxon>
        <taxon>Pseudonocardiaceae</taxon>
        <taxon>Amycolatopsis</taxon>
    </lineage>
</organism>
<dbReference type="EMBL" id="RSEC01000058">
    <property type="protein sequence ID" value="RSD14076.1"/>
    <property type="molecule type" value="Genomic_DNA"/>
</dbReference>
<dbReference type="Proteomes" id="UP000267081">
    <property type="component" value="Unassembled WGS sequence"/>
</dbReference>